<feature type="non-terminal residue" evidence="2">
    <location>
        <position position="1"/>
    </location>
</feature>
<evidence type="ECO:0000313" key="2">
    <source>
        <dbReference type="EMBL" id="JAT93056.1"/>
    </source>
</evidence>
<feature type="chain" id="PRO_5009115895" evidence="1">
    <location>
        <begin position="21"/>
        <end position="111"/>
    </location>
</feature>
<accession>A0A1E1X1Y4</accession>
<keyword evidence="1" id="KW-0732">Signal</keyword>
<evidence type="ECO:0000256" key="1">
    <source>
        <dbReference type="SAM" id="SignalP"/>
    </source>
</evidence>
<dbReference type="EMBL" id="GFAC01006132">
    <property type="protein sequence ID" value="JAT93056.1"/>
    <property type="molecule type" value="mRNA"/>
</dbReference>
<reference evidence="2" key="1">
    <citation type="journal article" date="2017" name="Front. Cell. Infect. Microbiol.">
        <title>The Distinct Transcriptional Response of the Midgut of Amblyomma sculptum and Amblyomma aureolatum Ticks to Rickettsia rickettsii Correlates to Their Differences in Susceptibility to Infection.</title>
        <authorList>
            <person name="Martins L.A."/>
            <person name="Galletti M.F.B.M."/>
            <person name="Ribeiro J.M."/>
            <person name="Fujita A."/>
            <person name="Costa F.B."/>
            <person name="Labruna M.B."/>
            <person name="Daffre S."/>
            <person name="Fogaca A.C."/>
        </authorList>
    </citation>
    <scope>NUCLEOTIDE SEQUENCE</scope>
</reference>
<organism evidence="2">
    <name type="scientific">Amblyomma aureolatum</name>
    <dbReference type="NCBI Taxonomy" id="187763"/>
    <lineage>
        <taxon>Eukaryota</taxon>
        <taxon>Metazoa</taxon>
        <taxon>Ecdysozoa</taxon>
        <taxon>Arthropoda</taxon>
        <taxon>Chelicerata</taxon>
        <taxon>Arachnida</taxon>
        <taxon>Acari</taxon>
        <taxon>Parasitiformes</taxon>
        <taxon>Ixodida</taxon>
        <taxon>Ixodoidea</taxon>
        <taxon>Ixodidae</taxon>
        <taxon>Amblyomminae</taxon>
        <taxon>Amblyomma</taxon>
    </lineage>
</organism>
<feature type="signal peptide" evidence="1">
    <location>
        <begin position="1"/>
        <end position="20"/>
    </location>
</feature>
<proteinExistence type="evidence at transcript level"/>
<protein>
    <submittedName>
        <fullName evidence="2">Putative secreted protein</fullName>
    </submittedName>
</protein>
<name>A0A1E1X1Y4_9ACAR</name>
<sequence>LVATMLRLWATLLVLKTANGFVCPPDSCANVQCPPVSAEDCPGYLSNEGSVCGCCKVCIASLDVGQSCISYILLGLPQRKVCKPGLVCDMKTFVCIDPFTGNNTQHIINSI</sequence>
<dbReference type="AlphaFoldDB" id="A0A1E1X1Y4"/>